<dbReference type="EMBL" id="CP024646">
    <property type="protein sequence ID" value="AZV26241.1"/>
    <property type="molecule type" value="Genomic_DNA"/>
</dbReference>
<evidence type="ECO:0000313" key="2">
    <source>
        <dbReference type="EMBL" id="AZV26241.1"/>
    </source>
</evidence>
<organism evidence="2 3">
    <name type="scientific">Pseudomonas syringae</name>
    <dbReference type="NCBI Taxonomy" id="317"/>
    <lineage>
        <taxon>Bacteria</taxon>
        <taxon>Pseudomonadati</taxon>
        <taxon>Pseudomonadota</taxon>
        <taxon>Gammaproteobacteria</taxon>
        <taxon>Pseudomonadales</taxon>
        <taxon>Pseudomonadaceae</taxon>
        <taxon>Pseudomonas</taxon>
    </lineage>
</organism>
<dbReference type="Proteomes" id="UP000282760">
    <property type="component" value="Chromosome"/>
</dbReference>
<protein>
    <submittedName>
        <fullName evidence="2">Uncharacterized protein</fullName>
    </submittedName>
</protein>
<name>A0A3T0JRZ7_PSESX</name>
<proteinExistence type="predicted"/>
<reference evidence="2 3" key="1">
    <citation type="submission" date="2017-11" db="EMBL/GenBank/DDBJ databases">
        <title>Effect of PGPRs.</title>
        <authorList>
            <person name="Oliva R."/>
            <person name="Nong J."/>
            <person name="Roman V."/>
        </authorList>
    </citation>
    <scope>NUCLEOTIDE SEQUENCE [LARGE SCALE GENOMIC DNA]</scope>
    <source>
        <strain evidence="2">Inb918</strain>
    </source>
</reference>
<evidence type="ECO:0000256" key="1">
    <source>
        <dbReference type="SAM" id="MobiDB-lite"/>
    </source>
</evidence>
<dbReference type="AlphaFoldDB" id="A0A3T0JRZ7"/>
<gene>
    <name evidence="2" type="ORF">CT157_09545</name>
</gene>
<feature type="compositionally biased region" description="Polar residues" evidence="1">
    <location>
        <begin position="1"/>
        <end position="31"/>
    </location>
</feature>
<accession>A0A3T0JRZ7</accession>
<sequence length="62" mass="6682">MNEQHQNQDTDQPTQTGEQTPQNDAANSDSLSRQKRSLVSEATADRKRSTGGIDSLGGGRLP</sequence>
<evidence type="ECO:0000313" key="3">
    <source>
        <dbReference type="Proteomes" id="UP000282760"/>
    </source>
</evidence>
<feature type="region of interest" description="Disordered" evidence="1">
    <location>
        <begin position="1"/>
        <end position="62"/>
    </location>
</feature>